<protein>
    <submittedName>
        <fullName evidence="2">Uncharacterized protein</fullName>
    </submittedName>
</protein>
<keyword evidence="3" id="KW-1185">Reference proteome</keyword>
<gene>
    <name evidence="2" type="ORF">NHX12_010453</name>
</gene>
<evidence type="ECO:0000256" key="1">
    <source>
        <dbReference type="SAM" id="MobiDB-lite"/>
    </source>
</evidence>
<sequence length="100" mass="11416">MNVSLCSLWGSAQHHSPRIQTPRTFPRGYTPNHCYLHAHSTPQPCFTSTRYTATRYTATLLHLKPLHPKPLPPPRPLHPSTMLHLNPLHRNPLHRNPATP</sequence>
<organism evidence="2 3">
    <name type="scientific">Muraenolepis orangiensis</name>
    <name type="common">Patagonian moray cod</name>
    <dbReference type="NCBI Taxonomy" id="630683"/>
    <lineage>
        <taxon>Eukaryota</taxon>
        <taxon>Metazoa</taxon>
        <taxon>Chordata</taxon>
        <taxon>Craniata</taxon>
        <taxon>Vertebrata</taxon>
        <taxon>Euteleostomi</taxon>
        <taxon>Actinopterygii</taxon>
        <taxon>Neopterygii</taxon>
        <taxon>Teleostei</taxon>
        <taxon>Neoteleostei</taxon>
        <taxon>Acanthomorphata</taxon>
        <taxon>Zeiogadaria</taxon>
        <taxon>Gadariae</taxon>
        <taxon>Gadiformes</taxon>
        <taxon>Muraenolepidoidei</taxon>
        <taxon>Muraenolepididae</taxon>
        <taxon>Muraenolepis</taxon>
    </lineage>
</organism>
<evidence type="ECO:0000313" key="3">
    <source>
        <dbReference type="Proteomes" id="UP001148018"/>
    </source>
</evidence>
<dbReference type="EMBL" id="JANIIK010000115">
    <property type="protein sequence ID" value="KAJ3589608.1"/>
    <property type="molecule type" value="Genomic_DNA"/>
</dbReference>
<evidence type="ECO:0000313" key="2">
    <source>
        <dbReference type="EMBL" id="KAJ3589608.1"/>
    </source>
</evidence>
<comment type="caution">
    <text evidence="2">The sequence shown here is derived from an EMBL/GenBank/DDBJ whole genome shotgun (WGS) entry which is preliminary data.</text>
</comment>
<accession>A0A9Q0DLC2</accession>
<dbReference type="Proteomes" id="UP001148018">
    <property type="component" value="Unassembled WGS sequence"/>
</dbReference>
<feature type="region of interest" description="Disordered" evidence="1">
    <location>
        <begin position="65"/>
        <end position="100"/>
    </location>
</feature>
<dbReference type="AlphaFoldDB" id="A0A9Q0DLC2"/>
<reference evidence="2" key="1">
    <citation type="submission" date="2022-07" db="EMBL/GenBank/DDBJ databases">
        <title>Chromosome-level genome of Muraenolepis orangiensis.</title>
        <authorList>
            <person name="Kim J."/>
        </authorList>
    </citation>
    <scope>NUCLEOTIDE SEQUENCE</scope>
    <source>
        <strain evidence="2">KU_S4_2022</strain>
        <tissue evidence="2">Muscle</tissue>
    </source>
</reference>
<feature type="compositionally biased region" description="Pro residues" evidence="1">
    <location>
        <begin position="68"/>
        <end position="77"/>
    </location>
</feature>
<proteinExistence type="predicted"/>
<name>A0A9Q0DLC2_9TELE</name>
<feature type="compositionally biased region" description="Low complexity" evidence="1">
    <location>
        <begin position="83"/>
        <end position="100"/>
    </location>
</feature>